<accession>A0A160TNP5</accession>
<evidence type="ECO:0000259" key="1">
    <source>
        <dbReference type="Pfam" id="PF13456"/>
    </source>
</evidence>
<name>A0A160TNP5_9ZZZZ</name>
<dbReference type="Gene3D" id="3.30.420.10">
    <property type="entry name" value="Ribonuclease H-like superfamily/Ribonuclease H"/>
    <property type="match status" value="1"/>
</dbReference>
<protein>
    <recommendedName>
        <fullName evidence="1">RNase H type-1 domain-containing protein</fullName>
    </recommendedName>
</protein>
<dbReference type="GO" id="GO:0003676">
    <property type="term" value="F:nucleic acid binding"/>
    <property type="evidence" value="ECO:0007669"/>
    <property type="project" value="InterPro"/>
</dbReference>
<dbReference type="EMBL" id="CZQE01000219">
    <property type="protein sequence ID" value="CUS45189.1"/>
    <property type="molecule type" value="Genomic_DNA"/>
</dbReference>
<gene>
    <name evidence="2" type="ORF">MGWOODY_Smn1414</name>
</gene>
<dbReference type="InterPro" id="IPR012337">
    <property type="entry name" value="RNaseH-like_sf"/>
</dbReference>
<organism evidence="2">
    <name type="scientific">hydrothermal vent metagenome</name>
    <dbReference type="NCBI Taxonomy" id="652676"/>
    <lineage>
        <taxon>unclassified sequences</taxon>
        <taxon>metagenomes</taxon>
        <taxon>ecological metagenomes</taxon>
    </lineage>
</organism>
<dbReference type="GO" id="GO:0004523">
    <property type="term" value="F:RNA-DNA hybrid ribonuclease activity"/>
    <property type="evidence" value="ECO:0007669"/>
    <property type="project" value="InterPro"/>
</dbReference>
<feature type="domain" description="RNase H type-1" evidence="1">
    <location>
        <begin position="16"/>
        <end position="98"/>
    </location>
</feature>
<reference evidence="2" key="1">
    <citation type="submission" date="2015-10" db="EMBL/GenBank/DDBJ databases">
        <authorList>
            <person name="Gilbert D.G."/>
        </authorList>
    </citation>
    <scope>NUCLEOTIDE SEQUENCE</scope>
</reference>
<dbReference type="Pfam" id="PF13456">
    <property type="entry name" value="RVT_3"/>
    <property type="match status" value="1"/>
</dbReference>
<sequence length="102" mass="10964">MIGGKAHIQRDLGPGTGMDAEWRALIHAVGLARELDLIDVVFIGDSAAVVNQANGTAKCRGGNIRHLEEFRAIISGANPPRIRHIKRSQNLAGIALARLHAR</sequence>
<dbReference type="InterPro" id="IPR036397">
    <property type="entry name" value="RNaseH_sf"/>
</dbReference>
<dbReference type="InterPro" id="IPR002156">
    <property type="entry name" value="RNaseH_domain"/>
</dbReference>
<dbReference type="AlphaFoldDB" id="A0A160TNP5"/>
<proteinExistence type="predicted"/>
<evidence type="ECO:0000313" key="2">
    <source>
        <dbReference type="EMBL" id="CUS45189.1"/>
    </source>
</evidence>
<dbReference type="SUPFAM" id="SSF53098">
    <property type="entry name" value="Ribonuclease H-like"/>
    <property type="match status" value="1"/>
</dbReference>